<dbReference type="Pfam" id="PF07261">
    <property type="entry name" value="DnaB_2"/>
    <property type="match status" value="1"/>
</dbReference>
<evidence type="ECO:0000313" key="4">
    <source>
        <dbReference type="EMBL" id="OAN15590.1"/>
    </source>
</evidence>
<gene>
    <name evidence="4" type="ORF">A3783_06540</name>
</gene>
<feature type="domain" description="DnaB/C C-terminal" evidence="3">
    <location>
        <begin position="142"/>
        <end position="211"/>
    </location>
</feature>
<feature type="compositionally biased region" description="Basic and acidic residues" evidence="2">
    <location>
        <begin position="207"/>
        <end position="216"/>
    </location>
</feature>
<dbReference type="PANTHER" id="PTHR37293:SF5">
    <property type="entry name" value="DNA REPLICATION PROTEIN"/>
    <property type="match status" value="1"/>
</dbReference>
<accession>A0ABX2VBH4</accession>
<dbReference type="NCBIfam" id="TIGR01446">
    <property type="entry name" value="DnaD_dom"/>
    <property type="match status" value="1"/>
</dbReference>
<dbReference type="Proteomes" id="UP000078447">
    <property type="component" value="Unassembled WGS sequence"/>
</dbReference>
<dbReference type="EMBL" id="LVVL01000001">
    <property type="protein sequence ID" value="OAN15590.1"/>
    <property type="molecule type" value="Genomic_DNA"/>
</dbReference>
<feature type="compositionally biased region" description="Basic and acidic residues" evidence="2">
    <location>
        <begin position="113"/>
        <end position="129"/>
    </location>
</feature>
<evidence type="ECO:0000259" key="3">
    <source>
        <dbReference type="Pfam" id="PF07261"/>
    </source>
</evidence>
<feature type="compositionally biased region" description="Basic and acidic residues" evidence="2">
    <location>
        <begin position="233"/>
        <end position="254"/>
    </location>
</feature>
<comment type="similarity">
    <text evidence="1">Belongs to the DnaB/DnaD family.</text>
</comment>
<name>A0ABX2VBH4_9BACL</name>
<dbReference type="Gene3D" id="1.10.10.630">
    <property type="entry name" value="DnaD domain-like"/>
    <property type="match status" value="1"/>
</dbReference>
<dbReference type="InterPro" id="IPR053162">
    <property type="entry name" value="DnaD"/>
</dbReference>
<evidence type="ECO:0000313" key="5">
    <source>
        <dbReference type="Proteomes" id="UP000078447"/>
    </source>
</evidence>
<sequence length="271" mass="30674">MQPYLRVEHHLLRDGTDFSSVHEKMIYLILCSYAGQDGLAFPSHQTLADAVPCGKTTVKTCLQTLVEKGWIEKAERFDRHGGQTSNGYRICADNPVGSRQQGGQTTPAGVADRAPEEKGVKKQILKKESPSPTDQGIDGIIRSFETEIGRITPSIRNQLGQLFDETSPPVIHHAIEQAAAANVRNWNYVKAIITKLKQQNLLTPEQINRHEAERRNKPVRRQTNRSASGKLPDWVERERWQQQQAEREQKRRFEQAVPDQTELNQLLAALI</sequence>
<dbReference type="PANTHER" id="PTHR37293">
    <property type="entry name" value="PHAGE REPLICATION PROTEIN-RELATED"/>
    <property type="match status" value="1"/>
</dbReference>
<feature type="region of interest" description="Disordered" evidence="2">
    <location>
        <begin position="207"/>
        <end position="256"/>
    </location>
</feature>
<feature type="region of interest" description="Disordered" evidence="2">
    <location>
        <begin position="94"/>
        <end position="138"/>
    </location>
</feature>
<evidence type="ECO:0000256" key="2">
    <source>
        <dbReference type="SAM" id="MobiDB-lite"/>
    </source>
</evidence>
<dbReference type="Pfam" id="PF13730">
    <property type="entry name" value="HTH_36"/>
    <property type="match status" value="1"/>
</dbReference>
<dbReference type="SUPFAM" id="SSF158499">
    <property type="entry name" value="DnaD domain-like"/>
    <property type="match status" value="1"/>
</dbReference>
<proteinExistence type="inferred from homology"/>
<protein>
    <recommendedName>
        <fullName evidence="3">DnaB/C C-terminal domain-containing protein</fullName>
    </recommendedName>
</protein>
<evidence type="ECO:0000256" key="1">
    <source>
        <dbReference type="ARBA" id="ARBA00093462"/>
    </source>
</evidence>
<reference evidence="4 5" key="1">
    <citation type="submission" date="2016-03" db="EMBL/GenBank/DDBJ databases">
        <authorList>
            <person name="Cho S.-Y."/>
            <person name="Lim S."/>
            <person name="Kim H."/>
            <person name="Soh E.H."/>
            <person name="Moon J.S."/>
        </authorList>
    </citation>
    <scope>NUCLEOTIDE SEQUENCE [LARGE SCALE GENOMIC DNA]</scope>
    <source>
        <strain evidence="4 5">KCTC 3810</strain>
    </source>
</reference>
<dbReference type="InterPro" id="IPR034829">
    <property type="entry name" value="DnaD-like_sf"/>
</dbReference>
<comment type="caution">
    <text evidence="4">The sequence shown here is derived from an EMBL/GenBank/DDBJ whole genome shotgun (WGS) entry which is preliminary data.</text>
</comment>
<dbReference type="InterPro" id="IPR006343">
    <property type="entry name" value="DnaB/C_C"/>
</dbReference>
<keyword evidence="5" id="KW-1185">Reference proteome</keyword>
<dbReference type="InterPro" id="IPR036388">
    <property type="entry name" value="WH-like_DNA-bd_sf"/>
</dbReference>
<feature type="compositionally biased region" description="Polar residues" evidence="2">
    <location>
        <begin position="97"/>
        <end position="107"/>
    </location>
</feature>
<dbReference type="Gene3D" id="1.10.10.10">
    <property type="entry name" value="Winged helix-like DNA-binding domain superfamily/Winged helix DNA-binding domain"/>
    <property type="match status" value="1"/>
</dbReference>
<dbReference type="RefSeq" id="WP_028106415.1">
    <property type="nucleotide sequence ID" value="NZ_LVVL01000001.1"/>
</dbReference>
<organism evidence="4 5">
    <name type="scientific">Exiguobacterium undae</name>
    <dbReference type="NCBI Taxonomy" id="169177"/>
    <lineage>
        <taxon>Bacteria</taxon>
        <taxon>Bacillati</taxon>
        <taxon>Bacillota</taxon>
        <taxon>Bacilli</taxon>
        <taxon>Bacillales</taxon>
        <taxon>Bacillales Family XII. Incertae Sedis</taxon>
        <taxon>Exiguobacterium</taxon>
    </lineage>
</organism>